<dbReference type="GO" id="GO:0016301">
    <property type="term" value="F:kinase activity"/>
    <property type="evidence" value="ECO:0007669"/>
    <property type="project" value="UniProtKB-KW"/>
</dbReference>
<accession>A0A844QQT8</accession>
<dbReference type="Gene3D" id="3.10.50.30">
    <property type="entry name" value="Transcription elongation factor, GreA/GreB, C-terminal domain"/>
    <property type="match status" value="1"/>
</dbReference>
<protein>
    <submittedName>
        <fullName evidence="2">Nucleoside-diphosphate kinase</fullName>
    </submittedName>
</protein>
<evidence type="ECO:0000313" key="3">
    <source>
        <dbReference type="Proteomes" id="UP000463224"/>
    </source>
</evidence>
<proteinExistence type="predicted"/>
<dbReference type="GO" id="GO:0032784">
    <property type="term" value="P:regulation of DNA-templated transcription elongation"/>
    <property type="evidence" value="ECO:0007669"/>
    <property type="project" value="InterPro"/>
</dbReference>
<name>A0A844QQT8_9HYPH</name>
<keyword evidence="3" id="KW-1185">Reference proteome</keyword>
<keyword evidence="2" id="KW-0808">Transferase</keyword>
<dbReference type="Proteomes" id="UP000463224">
    <property type="component" value="Unassembled WGS sequence"/>
</dbReference>
<reference evidence="2 3" key="1">
    <citation type="submission" date="2019-12" db="EMBL/GenBank/DDBJ databases">
        <title>Nitratireductor arenosus sp. nov., Isolated from sea sand, Jeju island, South Korea.</title>
        <authorList>
            <person name="Kim W."/>
        </authorList>
    </citation>
    <scope>NUCLEOTIDE SEQUENCE [LARGE SCALE GENOMIC DNA]</scope>
    <source>
        <strain evidence="2 3">CAU 1489</strain>
    </source>
</reference>
<comment type="caution">
    <text evidence="2">The sequence shown here is derived from an EMBL/GenBank/DDBJ whole genome shotgun (WGS) entry which is preliminary data.</text>
</comment>
<sequence>MSEQSCILTTKDHTILEVMFERCLGQDDPMAALLKEKLDTARVVFGDDISATVATLNSRITFSVDGREPDTRVISHERMQSPVGLFLPLTSLRGLALIGLSEGQLFRFAGQDGVHETIVLESVLYQPEAARREKEALTRMAPPVHSRPTLTLIQGSVRTSGRQASVGPGGFDDPGPSAA</sequence>
<keyword evidence="2" id="KW-0418">Kinase</keyword>
<dbReference type="EMBL" id="WPHG01000008">
    <property type="protein sequence ID" value="MVA99939.1"/>
    <property type="molecule type" value="Genomic_DNA"/>
</dbReference>
<gene>
    <name evidence="2" type="ORF">GN330_22045</name>
</gene>
<evidence type="ECO:0000256" key="1">
    <source>
        <dbReference type="SAM" id="MobiDB-lite"/>
    </source>
</evidence>
<organism evidence="2 3">
    <name type="scientific">Nitratireductor arenosus</name>
    <dbReference type="NCBI Taxonomy" id="2682096"/>
    <lineage>
        <taxon>Bacteria</taxon>
        <taxon>Pseudomonadati</taxon>
        <taxon>Pseudomonadota</taxon>
        <taxon>Alphaproteobacteria</taxon>
        <taxon>Hyphomicrobiales</taxon>
        <taxon>Phyllobacteriaceae</taxon>
        <taxon>Nitratireductor</taxon>
    </lineage>
</organism>
<dbReference type="RefSeq" id="WP_156715648.1">
    <property type="nucleotide sequence ID" value="NZ_WPHG01000008.1"/>
</dbReference>
<evidence type="ECO:0000313" key="2">
    <source>
        <dbReference type="EMBL" id="MVA99939.1"/>
    </source>
</evidence>
<feature type="region of interest" description="Disordered" evidence="1">
    <location>
        <begin position="154"/>
        <end position="179"/>
    </location>
</feature>
<dbReference type="AlphaFoldDB" id="A0A844QQT8"/>
<dbReference type="GO" id="GO:0003677">
    <property type="term" value="F:DNA binding"/>
    <property type="evidence" value="ECO:0007669"/>
    <property type="project" value="InterPro"/>
</dbReference>
<feature type="compositionally biased region" description="Polar residues" evidence="1">
    <location>
        <begin position="154"/>
        <end position="163"/>
    </location>
</feature>
<dbReference type="InterPro" id="IPR036953">
    <property type="entry name" value="GreA/GreB_C_sf"/>
</dbReference>